<dbReference type="GO" id="GO:0006661">
    <property type="term" value="P:phosphatidylinositol biosynthetic process"/>
    <property type="evidence" value="ECO:0007669"/>
    <property type="project" value="InterPro"/>
</dbReference>
<evidence type="ECO:0000313" key="1">
    <source>
        <dbReference type="EMBL" id="VDN25092.1"/>
    </source>
</evidence>
<dbReference type="InterPro" id="IPR026825">
    <property type="entry name" value="Vac14"/>
</dbReference>
<proteinExistence type="predicted"/>
<keyword evidence="2" id="KW-1185">Reference proteome</keyword>
<dbReference type="InterPro" id="IPR016024">
    <property type="entry name" value="ARM-type_fold"/>
</dbReference>
<dbReference type="EMBL" id="UYRT01081849">
    <property type="protein sequence ID" value="VDN25092.1"/>
    <property type="molecule type" value="Genomic_DNA"/>
</dbReference>
<reference evidence="1 2" key="2">
    <citation type="submission" date="2018-11" db="EMBL/GenBank/DDBJ databases">
        <authorList>
            <consortium name="Pathogen Informatics"/>
        </authorList>
    </citation>
    <scope>NUCLEOTIDE SEQUENCE [LARGE SCALE GENOMIC DNA]</scope>
</reference>
<accession>A0A183E1W6</accession>
<sequence>MDCILLAIRASQELDAQERIKEHFGESVAIYALDSGSLLRCAEDRSEQDAVFRSWVKEICLLLNITFSDGAAPASSGGDKPKKKTETADSPMVFLESTVMAECLFFFFRQVRELLQANHLSQLEKLLLVLRDLTTAQNAHARKGGLIGLAAAAIALGKSTSAYTSHLIEPVLTCFNDPDPRVRYYACEVSLYNIVKICRSSALSHFNELFDTLWRLSADTDLNVRSGAELLDRLLKV</sequence>
<evidence type="ECO:0000313" key="2">
    <source>
        <dbReference type="Proteomes" id="UP000271098"/>
    </source>
</evidence>
<dbReference type="AlphaFoldDB" id="A0A183E1W6"/>
<dbReference type="GO" id="GO:0070772">
    <property type="term" value="C:PAS complex"/>
    <property type="evidence" value="ECO:0007669"/>
    <property type="project" value="InterPro"/>
</dbReference>
<dbReference type="SUPFAM" id="SSF48371">
    <property type="entry name" value="ARM repeat"/>
    <property type="match status" value="1"/>
</dbReference>
<protein>
    <submittedName>
        <fullName evidence="3">Vac14_Fab1_bd domain-containing protein</fullName>
    </submittedName>
</protein>
<dbReference type="WBParaSite" id="GPUH_0001497701-mRNA-1">
    <property type="protein sequence ID" value="GPUH_0001497701-mRNA-1"/>
    <property type="gene ID" value="GPUH_0001497701"/>
</dbReference>
<gene>
    <name evidence="1" type="ORF">GPUH_LOCUS14957</name>
</gene>
<evidence type="ECO:0000313" key="3">
    <source>
        <dbReference type="WBParaSite" id="GPUH_0001497701-mRNA-1"/>
    </source>
</evidence>
<dbReference type="Proteomes" id="UP000271098">
    <property type="component" value="Unassembled WGS sequence"/>
</dbReference>
<reference evidence="3" key="1">
    <citation type="submission" date="2016-06" db="UniProtKB">
        <authorList>
            <consortium name="WormBaseParasite"/>
        </authorList>
    </citation>
    <scope>IDENTIFICATION</scope>
</reference>
<dbReference type="GO" id="GO:0010008">
    <property type="term" value="C:endosome membrane"/>
    <property type="evidence" value="ECO:0007669"/>
    <property type="project" value="TreeGrafter"/>
</dbReference>
<dbReference type="PANTHER" id="PTHR16023">
    <property type="entry name" value="TAX1 BINDING PROTEIN-RELATED"/>
    <property type="match status" value="1"/>
</dbReference>
<dbReference type="InterPro" id="IPR011989">
    <property type="entry name" value="ARM-like"/>
</dbReference>
<dbReference type="Gene3D" id="1.25.10.10">
    <property type="entry name" value="Leucine-rich Repeat Variant"/>
    <property type="match status" value="1"/>
</dbReference>
<organism evidence="3">
    <name type="scientific">Gongylonema pulchrum</name>
    <dbReference type="NCBI Taxonomy" id="637853"/>
    <lineage>
        <taxon>Eukaryota</taxon>
        <taxon>Metazoa</taxon>
        <taxon>Ecdysozoa</taxon>
        <taxon>Nematoda</taxon>
        <taxon>Chromadorea</taxon>
        <taxon>Rhabditida</taxon>
        <taxon>Spirurina</taxon>
        <taxon>Spiruromorpha</taxon>
        <taxon>Spiruroidea</taxon>
        <taxon>Gongylonematidae</taxon>
        <taxon>Gongylonema</taxon>
    </lineage>
</organism>
<dbReference type="PANTHER" id="PTHR16023:SF0">
    <property type="entry name" value="PROTEIN VAC14 HOMOLOG"/>
    <property type="match status" value="1"/>
</dbReference>
<name>A0A183E1W6_9BILA</name>
<dbReference type="OrthoDB" id="5574975at2759"/>
<dbReference type="Pfam" id="PF12755">
    <property type="entry name" value="Vac14_Fab1_bd"/>
    <property type="match status" value="1"/>
</dbReference>